<evidence type="ECO:0000313" key="1">
    <source>
        <dbReference type="Proteomes" id="UP000035680"/>
    </source>
</evidence>
<reference evidence="2" key="2">
    <citation type="submission" date="2015-08" db="UniProtKB">
        <authorList>
            <consortium name="WormBaseParasite"/>
        </authorList>
    </citation>
    <scope>IDENTIFICATION</scope>
</reference>
<dbReference type="AlphaFoldDB" id="A0A0K0FKA0"/>
<dbReference type="Proteomes" id="UP000035680">
    <property type="component" value="Unassembled WGS sequence"/>
</dbReference>
<protein>
    <submittedName>
        <fullName evidence="2">DNA-directed DNA polymerase</fullName>
    </submittedName>
</protein>
<accession>A0A0K0FKA0</accession>
<sequence length="78" mass="9080">MFSSIKNAQNIRKCVEHGETLHDITLSKEKLIDVPLEKFKEITSRLNFKKWEVKGYIPDFNLVTCNIEGTKKASIFHK</sequence>
<reference evidence="1" key="1">
    <citation type="submission" date="2014-07" db="EMBL/GenBank/DDBJ databases">
        <authorList>
            <person name="Martin A.A"/>
            <person name="De Silva N."/>
        </authorList>
    </citation>
    <scope>NUCLEOTIDE SEQUENCE</scope>
</reference>
<organism evidence="1 2">
    <name type="scientific">Strongyloides venezuelensis</name>
    <name type="common">Threadworm</name>
    <dbReference type="NCBI Taxonomy" id="75913"/>
    <lineage>
        <taxon>Eukaryota</taxon>
        <taxon>Metazoa</taxon>
        <taxon>Ecdysozoa</taxon>
        <taxon>Nematoda</taxon>
        <taxon>Chromadorea</taxon>
        <taxon>Rhabditida</taxon>
        <taxon>Tylenchina</taxon>
        <taxon>Panagrolaimomorpha</taxon>
        <taxon>Strongyloidoidea</taxon>
        <taxon>Strongyloididae</taxon>
        <taxon>Strongyloides</taxon>
    </lineage>
</organism>
<name>A0A0K0FKA0_STRVS</name>
<evidence type="ECO:0000313" key="2">
    <source>
        <dbReference type="WBParaSite" id="SVE_0946400.1"/>
    </source>
</evidence>
<keyword evidence="1" id="KW-1185">Reference proteome</keyword>
<dbReference type="WBParaSite" id="SVE_0946400.1">
    <property type="protein sequence ID" value="SVE_0946400.1"/>
    <property type="gene ID" value="SVE_0946400"/>
</dbReference>
<proteinExistence type="predicted"/>